<dbReference type="PANTHER" id="PTHR30290">
    <property type="entry name" value="PERIPLASMIC BINDING COMPONENT OF ABC TRANSPORTER"/>
    <property type="match status" value="1"/>
</dbReference>
<keyword evidence="2" id="KW-0813">Transport</keyword>
<evidence type="ECO:0000256" key="2">
    <source>
        <dbReference type="ARBA" id="ARBA00022448"/>
    </source>
</evidence>
<dbReference type="EMBL" id="JACXAJ010000001">
    <property type="protein sequence ID" value="MBD1395886.1"/>
    <property type="molecule type" value="Genomic_DNA"/>
</dbReference>
<keyword evidence="3" id="KW-0732">Signal</keyword>
<feature type="domain" description="Solute-binding protein family 5" evidence="4">
    <location>
        <begin position="39"/>
        <end position="444"/>
    </location>
</feature>
<comment type="caution">
    <text evidence="5">The sequence shown here is derived from an EMBL/GenBank/DDBJ whole genome shotgun (WGS) entry which is preliminary data.</text>
</comment>
<dbReference type="Proteomes" id="UP000625551">
    <property type="component" value="Unassembled WGS sequence"/>
</dbReference>
<dbReference type="InterPro" id="IPR039424">
    <property type="entry name" value="SBP_5"/>
</dbReference>
<gene>
    <name evidence="5" type="ORF">H9Q13_01810</name>
</gene>
<accession>A0ABR7XC58</accession>
<protein>
    <submittedName>
        <fullName evidence="5">ABC transporter substrate-binding protein</fullName>
    </submittedName>
</protein>
<dbReference type="InterPro" id="IPR030678">
    <property type="entry name" value="Peptide/Ni-bd"/>
</dbReference>
<name>A0ABR7XC58_9BACT</name>
<sequence>MAADISSLNPVSYSELEALQIINLLYNSLLTTDLADNTLKPGLASSMPQVERNDSLTLFTYQIREEAEWANGSPVTGADVAFTLKVLKAPFINNENLSPQVEFIRDIVLNKSNPRQFTVVCTGYTPEMELLTGDFFILPAYLLDPEGLFAGIALPSLADSSIVLRNKGRIQSLADRLNRMGSPGSTELLSGSAGYTLERWAKGQYVTVKRKDNWWGNTTGADGRHLAANPARISFQVIPENTTALLALKNRQLDVLDNIPVTEFVQLNQDKVFLKDYELFSPQGFSLVYAGLNTRTPKLKDKRTRQAIAHLLDVENLIKATQQSYATPTVGPIPPSVKKFYHQNLAPYTFSEQKAMALLKSAGWIKEQNGWFRQLNGKKEQLTLEIIYIAGNTVYEQSALIFQQHAAKAGIPVTVQALESNYFNQKINGRDFDMFFRGISGNPFVFNFKPLFHSTYAGPGGFNTTGFGTPESDALLDAINTAETEADKARLLKKLQAILHEEAAFVSLYYRKEKLAIHRRFSNTKVSGLSPYYDVSSFMLKK</sequence>
<evidence type="ECO:0000256" key="1">
    <source>
        <dbReference type="ARBA" id="ARBA00005695"/>
    </source>
</evidence>
<evidence type="ECO:0000313" key="5">
    <source>
        <dbReference type="EMBL" id="MBD1395886.1"/>
    </source>
</evidence>
<evidence type="ECO:0000256" key="3">
    <source>
        <dbReference type="ARBA" id="ARBA00022729"/>
    </source>
</evidence>
<proteinExistence type="inferred from homology"/>
<dbReference type="PIRSF" id="PIRSF002741">
    <property type="entry name" value="MppA"/>
    <property type="match status" value="1"/>
</dbReference>
<reference evidence="5 6" key="1">
    <citation type="submission" date="2020-09" db="EMBL/GenBank/DDBJ databases">
        <title>Genome sequencing and assembly of Pontibacter sp.</title>
        <authorList>
            <person name="Chhetri G."/>
        </authorList>
    </citation>
    <scope>NUCLEOTIDE SEQUENCE [LARGE SCALE GENOMIC DNA]</scope>
    <source>
        <strain evidence="5 6">JH31</strain>
    </source>
</reference>
<organism evidence="5 6">
    <name type="scientific">Pontibacter aquaedesilientis</name>
    <dbReference type="NCBI Taxonomy" id="2766980"/>
    <lineage>
        <taxon>Bacteria</taxon>
        <taxon>Pseudomonadati</taxon>
        <taxon>Bacteroidota</taxon>
        <taxon>Cytophagia</taxon>
        <taxon>Cytophagales</taxon>
        <taxon>Hymenobacteraceae</taxon>
        <taxon>Pontibacter</taxon>
    </lineage>
</organism>
<dbReference type="Gene3D" id="3.10.105.10">
    <property type="entry name" value="Dipeptide-binding Protein, Domain 3"/>
    <property type="match status" value="1"/>
</dbReference>
<keyword evidence="6" id="KW-1185">Reference proteome</keyword>
<dbReference type="SUPFAM" id="SSF53850">
    <property type="entry name" value="Periplasmic binding protein-like II"/>
    <property type="match status" value="1"/>
</dbReference>
<dbReference type="InterPro" id="IPR000914">
    <property type="entry name" value="SBP_5_dom"/>
</dbReference>
<evidence type="ECO:0000313" key="6">
    <source>
        <dbReference type="Proteomes" id="UP000625551"/>
    </source>
</evidence>
<evidence type="ECO:0000259" key="4">
    <source>
        <dbReference type="Pfam" id="PF00496"/>
    </source>
</evidence>
<comment type="similarity">
    <text evidence="1">Belongs to the bacterial solute-binding protein 5 family.</text>
</comment>
<dbReference type="Pfam" id="PF00496">
    <property type="entry name" value="SBP_bac_5"/>
    <property type="match status" value="1"/>
</dbReference>
<dbReference type="Gene3D" id="3.40.190.10">
    <property type="entry name" value="Periplasmic binding protein-like II"/>
    <property type="match status" value="1"/>
</dbReference>
<dbReference type="PANTHER" id="PTHR30290:SF9">
    <property type="entry name" value="OLIGOPEPTIDE-BINDING PROTEIN APPA"/>
    <property type="match status" value="1"/>
</dbReference>